<dbReference type="Proteomes" id="UP000077069">
    <property type="component" value="Unassembled WGS sequence"/>
</dbReference>
<dbReference type="RefSeq" id="XP_018036928.1">
    <property type="nucleotide sequence ID" value="XM_018184771.1"/>
</dbReference>
<dbReference type="EMBL" id="KV441551">
    <property type="protein sequence ID" value="OAG06563.1"/>
    <property type="molecule type" value="Genomic_DNA"/>
</dbReference>
<dbReference type="AlphaFoldDB" id="A0A177CG23"/>
<feature type="transmembrane region" description="Helical" evidence="6">
    <location>
        <begin position="264"/>
        <end position="284"/>
    </location>
</feature>
<dbReference type="PANTHER" id="PTHR33048">
    <property type="entry name" value="PTH11-LIKE INTEGRAL MEMBRANE PROTEIN (AFU_ORTHOLOGUE AFUA_5G11245)"/>
    <property type="match status" value="1"/>
</dbReference>
<feature type="transmembrane region" description="Helical" evidence="6">
    <location>
        <begin position="28"/>
        <end position="48"/>
    </location>
</feature>
<feature type="transmembrane region" description="Helical" evidence="6">
    <location>
        <begin position="111"/>
        <end position="134"/>
    </location>
</feature>
<dbReference type="InterPro" id="IPR052337">
    <property type="entry name" value="SAT4-like"/>
</dbReference>
<dbReference type="Pfam" id="PF20684">
    <property type="entry name" value="Fung_rhodopsin"/>
    <property type="match status" value="1"/>
</dbReference>
<dbReference type="GeneID" id="28768257"/>
<evidence type="ECO:0000256" key="1">
    <source>
        <dbReference type="ARBA" id="ARBA00004141"/>
    </source>
</evidence>
<dbReference type="InterPro" id="IPR049326">
    <property type="entry name" value="Rhodopsin_dom_fungi"/>
</dbReference>
<keyword evidence="3 6" id="KW-1133">Transmembrane helix</keyword>
<feature type="transmembrane region" description="Helical" evidence="6">
    <location>
        <begin position="146"/>
        <end position="169"/>
    </location>
</feature>
<feature type="domain" description="Rhodopsin" evidence="7">
    <location>
        <begin position="48"/>
        <end position="288"/>
    </location>
</feature>
<dbReference type="STRING" id="1460663.A0A177CG23"/>
<evidence type="ECO:0000313" key="8">
    <source>
        <dbReference type="EMBL" id="OAG06563.1"/>
    </source>
</evidence>
<keyword evidence="9" id="KW-1185">Reference proteome</keyword>
<sequence>MSDSSSAGTSGPMPQLPPHTEWYQHSRAVWPVALAIVFEAFAVTAVALRIWSLRLSRKQKLADHDWAILVALLFSTGLVVLLILATVMGGLGQHAALLSDPAVQLVHFGKIYVANSPVWGAAISAVKISILLLYIKLFAINRTFRIVCWIIIAIQFAWFVGVTLSGLLYCRPLAFAWNPTIPGGKCGNAMQAYLSAHIINLILDIAVALAPIPVLAKLQLKKEKKIEITAIFALGIIICAITIARIVLIKDLVPLDTTYTSSHIFFFTILEPLLGIILACLPVLRPAMTQITSVFTGTKKSMLNNSDYTSDSKPRTIGSTGKYSNIARGVDRSDSLTRPINDAGSFNMDALEQPNKAHKGKAIHVTSTWDVERR</sequence>
<proteinExistence type="inferred from homology"/>
<name>A0A177CG23_9PLEO</name>
<evidence type="ECO:0000256" key="6">
    <source>
        <dbReference type="SAM" id="Phobius"/>
    </source>
</evidence>
<evidence type="ECO:0000259" key="7">
    <source>
        <dbReference type="Pfam" id="PF20684"/>
    </source>
</evidence>
<dbReference type="InParanoid" id="A0A177CG23"/>
<protein>
    <recommendedName>
        <fullName evidence="7">Rhodopsin domain-containing protein</fullName>
    </recommendedName>
</protein>
<evidence type="ECO:0000256" key="2">
    <source>
        <dbReference type="ARBA" id="ARBA00022692"/>
    </source>
</evidence>
<evidence type="ECO:0000313" key="9">
    <source>
        <dbReference type="Proteomes" id="UP000077069"/>
    </source>
</evidence>
<evidence type="ECO:0000256" key="4">
    <source>
        <dbReference type="ARBA" id="ARBA00023136"/>
    </source>
</evidence>
<accession>A0A177CG23</accession>
<evidence type="ECO:0000256" key="3">
    <source>
        <dbReference type="ARBA" id="ARBA00022989"/>
    </source>
</evidence>
<comment type="similarity">
    <text evidence="5">Belongs to the SAT4 family.</text>
</comment>
<keyword evidence="4 6" id="KW-0472">Membrane</keyword>
<evidence type="ECO:0000256" key="5">
    <source>
        <dbReference type="ARBA" id="ARBA00038359"/>
    </source>
</evidence>
<dbReference type="OrthoDB" id="10017208at2759"/>
<feature type="transmembrane region" description="Helical" evidence="6">
    <location>
        <begin position="228"/>
        <end position="249"/>
    </location>
</feature>
<dbReference type="PANTHER" id="PTHR33048:SF57">
    <property type="entry name" value="INTEGRAL MEMBRANE PROTEIN-RELATED"/>
    <property type="match status" value="1"/>
</dbReference>
<feature type="transmembrane region" description="Helical" evidence="6">
    <location>
        <begin position="198"/>
        <end position="216"/>
    </location>
</feature>
<gene>
    <name evidence="8" type="ORF">CC84DRAFT_1257877</name>
</gene>
<feature type="transmembrane region" description="Helical" evidence="6">
    <location>
        <begin position="68"/>
        <end position="91"/>
    </location>
</feature>
<comment type="subcellular location">
    <subcellularLocation>
        <location evidence="1">Membrane</location>
        <topology evidence="1">Multi-pass membrane protein</topology>
    </subcellularLocation>
</comment>
<keyword evidence="2 6" id="KW-0812">Transmembrane</keyword>
<reference evidence="8 9" key="1">
    <citation type="submission" date="2016-05" db="EMBL/GenBank/DDBJ databases">
        <title>Comparative analysis of secretome profiles of manganese(II)-oxidizing ascomycete fungi.</title>
        <authorList>
            <consortium name="DOE Joint Genome Institute"/>
            <person name="Zeiner C.A."/>
            <person name="Purvine S.O."/>
            <person name="Zink E.M."/>
            <person name="Wu S."/>
            <person name="Pasa-Tolic L."/>
            <person name="Chaput D.L."/>
            <person name="Haridas S."/>
            <person name="Grigoriev I.V."/>
            <person name="Santelli C.M."/>
            <person name="Hansel C.M."/>
        </authorList>
    </citation>
    <scope>NUCLEOTIDE SEQUENCE [LARGE SCALE GENOMIC DNA]</scope>
    <source>
        <strain evidence="8 9">AP3s5-JAC2a</strain>
    </source>
</reference>
<organism evidence="8 9">
    <name type="scientific">Paraphaeosphaeria sporulosa</name>
    <dbReference type="NCBI Taxonomy" id="1460663"/>
    <lineage>
        <taxon>Eukaryota</taxon>
        <taxon>Fungi</taxon>
        <taxon>Dikarya</taxon>
        <taxon>Ascomycota</taxon>
        <taxon>Pezizomycotina</taxon>
        <taxon>Dothideomycetes</taxon>
        <taxon>Pleosporomycetidae</taxon>
        <taxon>Pleosporales</taxon>
        <taxon>Massarineae</taxon>
        <taxon>Didymosphaeriaceae</taxon>
        <taxon>Paraphaeosphaeria</taxon>
    </lineage>
</organism>
<dbReference type="GO" id="GO:0016020">
    <property type="term" value="C:membrane"/>
    <property type="evidence" value="ECO:0007669"/>
    <property type="project" value="UniProtKB-SubCell"/>
</dbReference>